<keyword evidence="1" id="KW-0732">Signal</keyword>
<dbReference type="Proteomes" id="UP000030302">
    <property type="component" value="Plasmid unnamed"/>
</dbReference>
<protein>
    <submittedName>
        <fullName evidence="2">Uncharacterized protein</fullName>
    </submittedName>
</protein>
<evidence type="ECO:0000313" key="3">
    <source>
        <dbReference type="Proteomes" id="UP000030302"/>
    </source>
</evidence>
<dbReference type="EMBL" id="CP009963">
    <property type="protein sequence ID" value="AIY44188.1"/>
    <property type="molecule type" value="Genomic_DNA"/>
</dbReference>
<evidence type="ECO:0000313" key="2">
    <source>
        <dbReference type="EMBL" id="AIY44188.1"/>
    </source>
</evidence>
<evidence type="ECO:0000256" key="1">
    <source>
        <dbReference type="SAM" id="SignalP"/>
    </source>
</evidence>
<organism evidence="2 3">
    <name type="scientific">Collimonas arenae</name>
    <dbReference type="NCBI Taxonomy" id="279058"/>
    <lineage>
        <taxon>Bacteria</taxon>
        <taxon>Pseudomonadati</taxon>
        <taxon>Pseudomonadota</taxon>
        <taxon>Betaproteobacteria</taxon>
        <taxon>Burkholderiales</taxon>
        <taxon>Oxalobacteraceae</taxon>
        <taxon>Collimonas</taxon>
    </lineage>
</organism>
<dbReference type="KEGG" id="care:LT85_p009"/>
<dbReference type="AlphaFoldDB" id="A0A0A1FHD4"/>
<feature type="chain" id="PRO_5001974290" evidence="1">
    <location>
        <begin position="28"/>
        <end position="191"/>
    </location>
</feature>
<reference evidence="3" key="1">
    <citation type="journal article" date="2014" name="Soil Biol. Biochem.">
        <title>Structure and function of bacterial communities in ageing soils: Insights from the Mendocino ecological staircase.</title>
        <authorList>
            <person name="Uroz S."/>
            <person name="Tech J.J."/>
            <person name="Sawaya N.A."/>
            <person name="Frey-Klett P."/>
            <person name="Leveau J.H.J."/>
        </authorList>
    </citation>
    <scope>NUCLEOTIDE SEQUENCE [LARGE SCALE GENOMIC DNA]</scope>
    <source>
        <strain evidence="3">Cal35</strain>
        <plasmid evidence="3">unnamed</plasmid>
    </source>
</reference>
<proteinExistence type="predicted"/>
<feature type="signal peptide" evidence="1">
    <location>
        <begin position="1"/>
        <end position="27"/>
    </location>
</feature>
<sequence length="191" mass="20611">MELKMIKKILAVLLLVGATGVTGAAQASEYGCTVLLCLANPNGPTAAPYCVSFINRLYDDLTHGRPFPSCDMSDKNDNGANYAQMVNDPYDPCPDPLQAAPQGINVVQALPNGSTVDTPQLGDQTDPTNGNGKRACVGKLLSSYQAGNIDDGNYVNVYDKVVWQKQQSPMAIDVYMQRKFSLRIHLNSLAQ</sequence>
<gene>
    <name evidence="2" type="ORF">LT85_p009</name>
</gene>
<keyword evidence="3" id="KW-1185">Reference proteome</keyword>
<geneLocation type="plasmid" evidence="2 3">
    <name>unnamed</name>
</geneLocation>
<keyword evidence="2" id="KW-0614">Plasmid</keyword>
<dbReference type="HOGENOM" id="CLU_099832_0_0_4"/>
<name>A0A0A1FHD4_9BURK</name>
<accession>A0A0A1FHD4</accession>